<feature type="non-terminal residue" evidence="2">
    <location>
        <position position="1"/>
    </location>
</feature>
<name>A0A392R9L9_9FABA</name>
<evidence type="ECO:0000256" key="1">
    <source>
        <dbReference type="SAM" id="MobiDB-lite"/>
    </source>
</evidence>
<organism evidence="2 3">
    <name type="scientific">Trifolium medium</name>
    <dbReference type="NCBI Taxonomy" id="97028"/>
    <lineage>
        <taxon>Eukaryota</taxon>
        <taxon>Viridiplantae</taxon>
        <taxon>Streptophyta</taxon>
        <taxon>Embryophyta</taxon>
        <taxon>Tracheophyta</taxon>
        <taxon>Spermatophyta</taxon>
        <taxon>Magnoliopsida</taxon>
        <taxon>eudicotyledons</taxon>
        <taxon>Gunneridae</taxon>
        <taxon>Pentapetalae</taxon>
        <taxon>rosids</taxon>
        <taxon>fabids</taxon>
        <taxon>Fabales</taxon>
        <taxon>Fabaceae</taxon>
        <taxon>Papilionoideae</taxon>
        <taxon>50 kb inversion clade</taxon>
        <taxon>NPAAA clade</taxon>
        <taxon>Hologalegina</taxon>
        <taxon>IRL clade</taxon>
        <taxon>Trifolieae</taxon>
        <taxon>Trifolium</taxon>
    </lineage>
</organism>
<protein>
    <submittedName>
        <fullName evidence="2">Uncharacterized protein</fullName>
    </submittedName>
</protein>
<feature type="region of interest" description="Disordered" evidence="1">
    <location>
        <begin position="28"/>
        <end position="61"/>
    </location>
</feature>
<feature type="compositionally biased region" description="Basic and acidic residues" evidence="1">
    <location>
        <begin position="35"/>
        <end position="61"/>
    </location>
</feature>
<dbReference type="Proteomes" id="UP000265520">
    <property type="component" value="Unassembled WGS sequence"/>
</dbReference>
<dbReference type="AlphaFoldDB" id="A0A392R9L9"/>
<dbReference type="EMBL" id="LXQA010195737">
    <property type="protein sequence ID" value="MCI32460.1"/>
    <property type="molecule type" value="Genomic_DNA"/>
</dbReference>
<comment type="caution">
    <text evidence="2">The sequence shown here is derived from an EMBL/GenBank/DDBJ whole genome shotgun (WGS) entry which is preliminary data.</text>
</comment>
<evidence type="ECO:0000313" key="2">
    <source>
        <dbReference type="EMBL" id="MCI32460.1"/>
    </source>
</evidence>
<accession>A0A392R9L9</accession>
<sequence length="120" mass="14077">KRLTLTPHYDPRVEEFVVKEVLSVFEQAEEEEEVKAEQEEKIRQEEQEKKEQEDKGKVVASEHDPLVLILQEQLTTQKAEQEQLKEEVKNLSESQHHVIQKQEETNSKLGAILAFMTRQP</sequence>
<keyword evidence="3" id="KW-1185">Reference proteome</keyword>
<reference evidence="2 3" key="1">
    <citation type="journal article" date="2018" name="Front. Plant Sci.">
        <title>Red Clover (Trifolium pratense) and Zigzag Clover (T. medium) - A Picture of Genomic Similarities and Differences.</title>
        <authorList>
            <person name="Dluhosova J."/>
            <person name="Istvanek J."/>
            <person name="Nedelnik J."/>
            <person name="Repkova J."/>
        </authorList>
    </citation>
    <scope>NUCLEOTIDE SEQUENCE [LARGE SCALE GENOMIC DNA]</scope>
    <source>
        <strain evidence="3">cv. 10/8</strain>
        <tissue evidence="2">Leaf</tissue>
    </source>
</reference>
<evidence type="ECO:0000313" key="3">
    <source>
        <dbReference type="Proteomes" id="UP000265520"/>
    </source>
</evidence>
<proteinExistence type="predicted"/>